<evidence type="ECO:0000313" key="9">
    <source>
        <dbReference type="Proteomes" id="UP000321580"/>
    </source>
</evidence>
<evidence type="ECO:0000256" key="4">
    <source>
        <dbReference type="ARBA" id="ARBA00022759"/>
    </source>
</evidence>
<evidence type="ECO:0000256" key="6">
    <source>
        <dbReference type="ARBA" id="ARBA00022884"/>
    </source>
</evidence>
<dbReference type="InterPro" id="IPR000100">
    <property type="entry name" value="RNase_P"/>
</dbReference>
<name>A0A5C6RKZ2_9BACT</name>
<keyword evidence="3 7" id="KW-0540">Nuclease</keyword>
<keyword evidence="6 7" id="KW-0694">RNA-binding</keyword>
<dbReference type="InterPro" id="IPR014721">
    <property type="entry name" value="Ribsml_uS5_D2-typ_fold_subgr"/>
</dbReference>
<dbReference type="EMBL" id="VOOR01000020">
    <property type="protein sequence ID" value="TXB63016.1"/>
    <property type="molecule type" value="Genomic_DNA"/>
</dbReference>
<dbReference type="PROSITE" id="PS00648">
    <property type="entry name" value="RIBONUCLEASE_P"/>
    <property type="match status" value="1"/>
</dbReference>
<dbReference type="HAMAP" id="MF_00227">
    <property type="entry name" value="RNase_P"/>
    <property type="match status" value="1"/>
</dbReference>
<dbReference type="RefSeq" id="WP_147167571.1">
    <property type="nucleotide sequence ID" value="NZ_VOOR01000020.1"/>
</dbReference>
<keyword evidence="2 7" id="KW-0819">tRNA processing</keyword>
<dbReference type="SUPFAM" id="SSF54211">
    <property type="entry name" value="Ribosomal protein S5 domain 2-like"/>
    <property type="match status" value="1"/>
</dbReference>
<dbReference type="GO" id="GO:0004526">
    <property type="term" value="F:ribonuclease P activity"/>
    <property type="evidence" value="ECO:0007669"/>
    <property type="project" value="UniProtKB-UniRule"/>
</dbReference>
<dbReference type="InterPro" id="IPR020539">
    <property type="entry name" value="RNase_P_CS"/>
</dbReference>
<evidence type="ECO:0000256" key="7">
    <source>
        <dbReference type="HAMAP-Rule" id="MF_00227"/>
    </source>
</evidence>
<reference evidence="8 9" key="1">
    <citation type="submission" date="2019-08" db="EMBL/GenBank/DDBJ databases">
        <title>Genome of Phaeodactylibacter luteus.</title>
        <authorList>
            <person name="Bowman J.P."/>
        </authorList>
    </citation>
    <scope>NUCLEOTIDE SEQUENCE [LARGE SCALE GENOMIC DNA]</scope>
    <source>
        <strain evidence="8 9">KCTC 42180</strain>
    </source>
</reference>
<dbReference type="Pfam" id="PF00825">
    <property type="entry name" value="Ribonuclease_P"/>
    <property type="match status" value="1"/>
</dbReference>
<evidence type="ECO:0000256" key="2">
    <source>
        <dbReference type="ARBA" id="ARBA00022694"/>
    </source>
</evidence>
<evidence type="ECO:0000313" key="8">
    <source>
        <dbReference type="EMBL" id="TXB63016.1"/>
    </source>
</evidence>
<comment type="caution">
    <text evidence="8">The sequence shown here is derived from an EMBL/GenBank/DDBJ whole genome shotgun (WGS) entry which is preliminary data.</text>
</comment>
<dbReference type="GO" id="GO:0001682">
    <property type="term" value="P:tRNA 5'-leader removal"/>
    <property type="evidence" value="ECO:0007669"/>
    <property type="project" value="UniProtKB-UniRule"/>
</dbReference>
<comment type="function">
    <text evidence="1 7">RNaseP catalyzes the removal of the 5'-leader sequence from pre-tRNA to produce the mature 5'-terminus. It can also cleave other RNA substrates such as 4.5S RNA. The protein component plays an auxiliary but essential role in vivo by binding to the 5'-leader sequence and broadening the substrate specificity of the ribozyme.</text>
</comment>
<comment type="similarity">
    <text evidence="7">Belongs to the RnpA family.</text>
</comment>
<evidence type="ECO:0000256" key="3">
    <source>
        <dbReference type="ARBA" id="ARBA00022722"/>
    </source>
</evidence>
<gene>
    <name evidence="7" type="primary">rnpA</name>
    <name evidence="8" type="ORF">FRY97_10945</name>
</gene>
<comment type="catalytic activity">
    <reaction evidence="7">
        <text>Endonucleolytic cleavage of RNA, removing 5'-extranucleotides from tRNA precursor.</text>
        <dbReference type="EC" id="3.1.26.5"/>
    </reaction>
</comment>
<sequence>MKQEKKMYRAERLKSRKAIEGLFSGASPSFGQYPLRLVYQKAEAARAGFPVQAAFSVPKRKFKRATDRNYIRRKVREAWRKHKHRLYLKLEEGEAYDFMILYTAKEPAPFDEIERAVNIMIKRFLKYRKPGNRDPKA</sequence>
<dbReference type="Gene3D" id="3.30.230.10">
    <property type="match status" value="1"/>
</dbReference>
<keyword evidence="4 7" id="KW-0255">Endonuclease</keyword>
<proteinExistence type="inferred from homology"/>
<dbReference type="EC" id="3.1.26.5" evidence="7"/>
<evidence type="ECO:0000256" key="1">
    <source>
        <dbReference type="ARBA" id="ARBA00002663"/>
    </source>
</evidence>
<accession>A0A5C6RKZ2</accession>
<organism evidence="8 9">
    <name type="scientific">Phaeodactylibacter luteus</name>
    <dbReference type="NCBI Taxonomy" id="1564516"/>
    <lineage>
        <taxon>Bacteria</taxon>
        <taxon>Pseudomonadati</taxon>
        <taxon>Bacteroidota</taxon>
        <taxon>Saprospiria</taxon>
        <taxon>Saprospirales</taxon>
        <taxon>Haliscomenobacteraceae</taxon>
        <taxon>Phaeodactylibacter</taxon>
    </lineage>
</organism>
<keyword evidence="5 7" id="KW-0378">Hydrolase</keyword>
<keyword evidence="9" id="KW-1185">Reference proteome</keyword>
<dbReference type="OrthoDB" id="1524972at2"/>
<evidence type="ECO:0000256" key="5">
    <source>
        <dbReference type="ARBA" id="ARBA00022801"/>
    </source>
</evidence>
<protein>
    <recommendedName>
        <fullName evidence="7">Ribonuclease P protein component</fullName>
        <shortName evidence="7">RNase P protein</shortName>
        <shortName evidence="7">RNaseP protein</shortName>
        <ecNumber evidence="7">3.1.26.5</ecNumber>
    </recommendedName>
    <alternativeName>
        <fullName evidence="7">Protein C5</fullName>
    </alternativeName>
</protein>
<dbReference type="InterPro" id="IPR020568">
    <property type="entry name" value="Ribosomal_Su5_D2-typ_SF"/>
</dbReference>
<dbReference type="GO" id="GO:0000049">
    <property type="term" value="F:tRNA binding"/>
    <property type="evidence" value="ECO:0007669"/>
    <property type="project" value="UniProtKB-UniRule"/>
</dbReference>
<comment type="subunit">
    <text evidence="7">Consists of a catalytic RNA component (M1 or rnpB) and a protein subunit.</text>
</comment>
<dbReference type="Proteomes" id="UP000321580">
    <property type="component" value="Unassembled WGS sequence"/>
</dbReference>
<dbReference type="AlphaFoldDB" id="A0A5C6RKZ2"/>